<evidence type="ECO:0000313" key="2">
    <source>
        <dbReference type="Proteomes" id="UP001210925"/>
    </source>
</evidence>
<organism evidence="1 2">
    <name type="scientific">Boothiomyces macroporosus</name>
    <dbReference type="NCBI Taxonomy" id="261099"/>
    <lineage>
        <taxon>Eukaryota</taxon>
        <taxon>Fungi</taxon>
        <taxon>Fungi incertae sedis</taxon>
        <taxon>Chytridiomycota</taxon>
        <taxon>Chytridiomycota incertae sedis</taxon>
        <taxon>Chytridiomycetes</taxon>
        <taxon>Rhizophydiales</taxon>
        <taxon>Terramycetaceae</taxon>
        <taxon>Boothiomyces</taxon>
    </lineage>
</organism>
<protein>
    <submittedName>
        <fullName evidence="1">Uncharacterized protein</fullName>
    </submittedName>
</protein>
<sequence>MRGFKFRAVEMGLPLSEEMFTHLPQTNGITVRLWPEDFLDDKEFDHLLNCRLIRKIVIDNIECIEFQDIPQIYFSIANSIFENLSVWNNLSSLTLCQEGIDYSLLSKALPKTNMTKLKIFLGSGVQQLFPIIENTKLKSLTLADCMLRDRDLVKIAGYLEKWKIERLNLGFGLYFGYMGEEYPNSFSDWGHFTLADAIPKSKLKYLDLRSSRNPSISADAVEAIFDTIPHSNLLKFGFTRQRHQSLMDLPIVQNLKHYDSDTLELYHYDKEFYSILARNIIHTKFEEIELRVPENPFEMSELLECISKCLSIKNIKLSSVVYFAWKTDLKWQTEAYCKVFSPYINTLPITEFYIHGLNCAAKLLKSIDKNSKMKKLGIMKSIGWKWADQNVLNDLARYVANSNIQEIDFRNGFFFDDWELDIIADFFKAESLNTVHISVNEFAEMGVIGLAQKLKQLNFKRPINIHVQGKKPPYLYLMETLGERSLVHFHFEQT</sequence>
<gene>
    <name evidence="1" type="ORF">HK103_003144</name>
</gene>
<name>A0AAD5Y6K7_9FUNG</name>
<dbReference type="AlphaFoldDB" id="A0AAD5Y6K7"/>
<comment type="caution">
    <text evidence="1">The sequence shown here is derived from an EMBL/GenBank/DDBJ whole genome shotgun (WGS) entry which is preliminary data.</text>
</comment>
<keyword evidence="2" id="KW-1185">Reference proteome</keyword>
<accession>A0AAD5Y6K7</accession>
<dbReference type="EMBL" id="JADGKB010000022">
    <property type="protein sequence ID" value="KAJ3259003.1"/>
    <property type="molecule type" value="Genomic_DNA"/>
</dbReference>
<dbReference type="Proteomes" id="UP001210925">
    <property type="component" value="Unassembled WGS sequence"/>
</dbReference>
<dbReference type="Gene3D" id="3.80.10.10">
    <property type="entry name" value="Ribonuclease Inhibitor"/>
    <property type="match status" value="1"/>
</dbReference>
<dbReference type="SUPFAM" id="SSF52047">
    <property type="entry name" value="RNI-like"/>
    <property type="match status" value="1"/>
</dbReference>
<dbReference type="InterPro" id="IPR032675">
    <property type="entry name" value="LRR_dom_sf"/>
</dbReference>
<proteinExistence type="predicted"/>
<evidence type="ECO:0000313" key="1">
    <source>
        <dbReference type="EMBL" id="KAJ3259003.1"/>
    </source>
</evidence>
<reference evidence="1" key="1">
    <citation type="submission" date="2020-05" db="EMBL/GenBank/DDBJ databases">
        <title>Phylogenomic resolution of chytrid fungi.</title>
        <authorList>
            <person name="Stajich J.E."/>
            <person name="Amses K."/>
            <person name="Simmons R."/>
            <person name="Seto K."/>
            <person name="Myers J."/>
            <person name="Bonds A."/>
            <person name="Quandt C.A."/>
            <person name="Barry K."/>
            <person name="Liu P."/>
            <person name="Grigoriev I."/>
            <person name="Longcore J.E."/>
            <person name="James T.Y."/>
        </authorList>
    </citation>
    <scope>NUCLEOTIDE SEQUENCE</scope>
    <source>
        <strain evidence="1">PLAUS21</strain>
    </source>
</reference>